<accession>A0A830CAY6</accession>
<evidence type="ECO:0000313" key="10">
    <source>
        <dbReference type="EMBL" id="GFP91411.1"/>
    </source>
</evidence>
<dbReference type="InterPro" id="IPR010369">
    <property type="entry name" value="SOK"/>
</dbReference>
<evidence type="ECO:0000256" key="3">
    <source>
        <dbReference type="ARBA" id="ARBA00022475"/>
    </source>
</evidence>
<dbReference type="OrthoDB" id="1907705at2759"/>
<comment type="subcellular location">
    <subcellularLocation>
        <location evidence="1">Cell membrane</location>
        <topology evidence="1">Peripheral membrane protein</topology>
        <orientation evidence="1">Cytoplasmic side</orientation>
    </subcellularLocation>
</comment>
<evidence type="ECO:0000259" key="9">
    <source>
        <dbReference type="Pfam" id="PF06136"/>
    </source>
</evidence>
<name>A0A830CAY6_9LAMI</name>
<comment type="similarity">
    <text evidence="7">Belongs to the SOSEKI family.</text>
</comment>
<protein>
    <submittedName>
        <fullName evidence="10">Protein upstream of flc</fullName>
    </submittedName>
</protein>
<evidence type="ECO:0000256" key="7">
    <source>
        <dbReference type="ARBA" id="ARBA00024211"/>
    </source>
</evidence>
<organism evidence="10 11">
    <name type="scientific">Phtheirospermum japonicum</name>
    <dbReference type="NCBI Taxonomy" id="374723"/>
    <lineage>
        <taxon>Eukaryota</taxon>
        <taxon>Viridiplantae</taxon>
        <taxon>Streptophyta</taxon>
        <taxon>Embryophyta</taxon>
        <taxon>Tracheophyta</taxon>
        <taxon>Spermatophyta</taxon>
        <taxon>Magnoliopsida</taxon>
        <taxon>eudicotyledons</taxon>
        <taxon>Gunneridae</taxon>
        <taxon>Pentapetalae</taxon>
        <taxon>asterids</taxon>
        <taxon>lamiids</taxon>
        <taxon>Lamiales</taxon>
        <taxon>Orobanchaceae</taxon>
        <taxon>Orobanchaceae incertae sedis</taxon>
        <taxon>Phtheirospermum</taxon>
    </lineage>
</organism>
<evidence type="ECO:0000256" key="4">
    <source>
        <dbReference type="ARBA" id="ARBA00022618"/>
    </source>
</evidence>
<sequence>MEVQSGAEVRRLHIVYFLSRKGFTEHPHLIRVHNNLSNNGVRLRDIKGWLGELRGKDMPESFTWSCKRKYKAGYIWQDLLDNDFVTPISDNELVLKGSEISPTTNTNTDIDSGHKPEQDNNISDTISQLGYLSDKLSNKSISTTNGVASSDKPRFAVSFRNFITCGGVDTKDSAVVTARDKKNRPFSSMCSTMCKMEKLGGSDDQTIFAKSRTTRYQWSYNSKSRDGAKESTKRNGQCREERAIYKPVNWPNCADVSEPRMSYLESTRKKIEIDTRLIELELELLEYISSSNSSSLILNSIGSRAGESEPSQIRVCRIFKGVELELEKIELEPNSSFEQCGKPFKPEKLHSHMKSCKGMKVLAKASSNHAYYSVLPKREHLTEDEDPQVCRLTLESKHTPARSSTGSSIKPRPPLMTWPEWGFIYTLLFHPGIINPDLWIWDTTTEMRFQVGLVLDLTVTPSRSPPHREPFSNLFGLRTTLKLRE</sequence>
<evidence type="ECO:0000256" key="5">
    <source>
        <dbReference type="ARBA" id="ARBA00023136"/>
    </source>
</evidence>
<keyword evidence="5" id="KW-0472">Membrane</keyword>
<dbReference type="InterPro" id="IPR048351">
    <property type="entry name" value="SOK_DIX"/>
</dbReference>
<evidence type="ECO:0000256" key="2">
    <source>
        <dbReference type="ARBA" id="ARBA00022473"/>
    </source>
</evidence>
<dbReference type="PANTHER" id="PTHR31083:SF5">
    <property type="entry name" value="PROTEIN SOSEKI 1"/>
    <property type="match status" value="1"/>
</dbReference>
<keyword evidence="11" id="KW-1185">Reference proteome</keyword>
<feature type="region of interest" description="Disordered" evidence="8">
    <location>
        <begin position="99"/>
        <end position="121"/>
    </location>
</feature>
<keyword evidence="3" id="KW-1003">Cell membrane</keyword>
<evidence type="ECO:0000256" key="6">
    <source>
        <dbReference type="ARBA" id="ARBA00023306"/>
    </source>
</evidence>
<feature type="domain" description="SOSEKI DIX-like" evidence="9">
    <location>
        <begin position="13"/>
        <end position="100"/>
    </location>
</feature>
<dbReference type="EMBL" id="BMAC01000243">
    <property type="protein sequence ID" value="GFP91411.1"/>
    <property type="molecule type" value="Genomic_DNA"/>
</dbReference>
<proteinExistence type="inferred from homology"/>
<gene>
    <name evidence="10" type="ORF">PHJA_001285100</name>
</gene>
<evidence type="ECO:0000256" key="1">
    <source>
        <dbReference type="ARBA" id="ARBA00004413"/>
    </source>
</evidence>
<dbReference type="GO" id="GO:0051258">
    <property type="term" value="P:protein polymerization"/>
    <property type="evidence" value="ECO:0007669"/>
    <property type="project" value="UniProtKB-ARBA"/>
</dbReference>
<keyword evidence="4" id="KW-0132">Cell division</keyword>
<evidence type="ECO:0000313" key="11">
    <source>
        <dbReference type="Proteomes" id="UP000653305"/>
    </source>
</evidence>
<dbReference type="AlphaFoldDB" id="A0A830CAY6"/>
<dbReference type="PANTHER" id="PTHR31083">
    <property type="entry name" value="UPSTREAM OF FLC PROTEIN (DUF966)"/>
    <property type="match status" value="1"/>
</dbReference>
<dbReference type="Pfam" id="PF06136">
    <property type="entry name" value="SOK"/>
    <property type="match status" value="1"/>
</dbReference>
<feature type="compositionally biased region" description="Polar residues" evidence="8">
    <location>
        <begin position="100"/>
        <end position="110"/>
    </location>
</feature>
<keyword evidence="6" id="KW-0131">Cell cycle</keyword>
<comment type="caution">
    <text evidence="10">The sequence shown here is derived from an EMBL/GenBank/DDBJ whole genome shotgun (WGS) entry which is preliminary data.</text>
</comment>
<dbReference type="GO" id="GO:0051301">
    <property type="term" value="P:cell division"/>
    <property type="evidence" value="ECO:0007669"/>
    <property type="project" value="UniProtKB-KW"/>
</dbReference>
<evidence type="ECO:0000256" key="8">
    <source>
        <dbReference type="SAM" id="MobiDB-lite"/>
    </source>
</evidence>
<reference evidence="10" key="1">
    <citation type="submission" date="2020-07" db="EMBL/GenBank/DDBJ databases">
        <title>Ethylene signaling mediates host invasion by parasitic plants.</title>
        <authorList>
            <person name="Yoshida S."/>
        </authorList>
    </citation>
    <scope>NUCLEOTIDE SEQUENCE</scope>
    <source>
        <strain evidence="10">Okayama</strain>
    </source>
</reference>
<dbReference type="GO" id="GO:0005886">
    <property type="term" value="C:plasma membrane"/>
    <property type="evidence" value="ECO:0007669"/>
    <property type="project" value="UniProtKB-SubCell"/>
</dbReference>
<keyword evidence="2" id="KW-0217">Developmental protein</keyword>
<dbReference type="Proteomes" id="UP000653305">
    <property type="component" value="Unassembled WGS sequence"/>
</dbReference>